<gene>
    <name evidence="2" type="ORF">MED92_03912</name>
</gene>
<dbReference type="CDD" id="cd00130">
    <property type="entry name" value="PAS"/>
    <property type="match status" value="1"/>
</dbReference>
<keyword evidence="3" id="KW-1185">Reference proteome</keyword>
<comment type="caution">
    <text evidence="2">The sequence shown here is derived from an EMBL/GenBank/DDBJ whole genome shotgun (WGS) entry which is preliminary data.</text>
</comment>
<name>A0A7U8C6N8_NEPCE</name>
<reference evidence="2 3" key="1">
    <citation type="submission" date="2006-02" db="EMBL/GenBank/DDBJ databases">
        <authorList>
            <person name="Pinhassi J."/>
            <person name="Pedros-Alio C."/>
            <person name="Ferriera S."/>
            <person name="Johnson J."/>
            <person name="Kravitz S."/>
            <person name="Halpern A."/>
            <person name="Remington K."/>
            <person name="Beeson K."/>
            <person name="Tran B."/>
            <person name="Rogers Y.-H."/>
            <person name="Friedman R."/>
            <person name="Venter J.C."/>
        </authorList>
    </citation>
    <scope>NUCLEOTIDE SEQUENCE [LARGE SCALE GENOMIC DNA]</scope>
    <source>
        <strain evidence="2 3">MED92</strain>
    </source>
</reference>
<dbReference type="AlphaFoldDB" id="A0A7U8C6N8"/>
<dbReference type="Gene3D" id="3.30.450.20">
    <property type="entry name" value="PAS domain"/>
    <property type="match status" value="1"/>
</dbReference>
<accession>A0A7U8C6N8</accession>
<dbReference type="Pfam" id="PF08447">
    <property type="entry name" value="PAS_3"/>
    <property type="match status" value="1"/>
</dbReference>
<proteinExistence type="predicted"/>
<dbReference type="RefSeq" id="WP_007022798.1">
    <property type="nucleotide sequence ID" value="NZ_CH724127.1"/>
</dbReference>
<dbReference type="NCBIfam" id="TIGR00229">
    <property type="entry name" value="sensory_box"/>
    <property type="match status" value="1"/>
</dbReference>
<organism evidence="2 3">
    <name type="scientific">Neptuniibacter caesariensis</name>
    <dbReference type="NCBI Taxonomy" id="207954"/>
    <lineage>
        <taxon>Bacteria</taxon>
        <taxon>Pseudomonadati</taxon>
        <taxon>Pseudomonadota</taxon>
        <taxon>Gammaproteobacteria</taxon>
        <taxon>Oceanospirillales</taxon>
        <taxon>Oceanospirillaceae</taxon>
        <taxon>Neptuniibacter</taxon>
    </lineage>
</organism>
<dbReference type="InterPro" id="IPR013655">
    <property type="entry name" value="PAS_fold_3"/>
</dbReference>
<dbReference type="SUPFAM" id="SSF55785">
    <property type="entry name" value="PYP-like sensor domain (PAS domain)"/>
    <property type="match status" value="1"/>
</dbReference>
<sequence length="175" mass="20081">MKNKITPKNNEVRLADDEFIVSKTDRKGVITYTNRVFMHIAGYSEAELLGVQHNIVRHPDMPRGVFKFLWQTLQQEKEFFGYVKNMCKDGSFYWVFANVTPDYDDKGNLMGYYSVRRKPSQKAIDTLSAVYAEMLAEEQRVGTKNAADASIALLQSKLEELGVSYFDLVMSLDKD</sequence>
<dbReference type="EMBL" id="AAOW01000006">
    <property type="protein sequence ID" value="EAR61711.1"/>
    <property type="molecule type" value="Genomic_DNA"/>
</dbReference>
<protein>
    <submittedName>
        <fullName evidence="2">PAS protein</fullName>
    </submittedName>
</protein>
<dbReference type="SMART" id="SM00086">
    <property type="entry name" value="PAC"/>
    <property type="match status" value="1"/>
</dbReference>
<dbReference type="PROSITE" id="PS50112">
    <property type="entry name" value="PAS"/>
    <property type="match status" value="1"/>
</dbReference>
<evidence type="ECO:0000259" key="1">
    <source>
        <dbReference type="PROSITE" id="PS50112"/>
    </source>
</evidence>
<dbReference type="InterPro" id="IPR035965">
    <property type="entry name" value="PAS-like_dom_sf"/>
</dbReference>
<evidence type="ECO:0000313" key="3">
    <source>
        <dbReference type="Proteomes" id="UP000002171"/>
    </source>
</evidence>
<feature type="domain" description="PAS" evidence="1">
    <location>
        <begin position="25"/>
        <end position="76"/>
    </location>
</feature>
<dbReference type="Proteomes" id="UP000002171">
    <property type="component" value="Unassembled WGS sequence"/>
</dbReference>
<evidence type="ECO:0000313" key="2">
    <source>
        <dbReference type="EMBL" id="EAR61711.1"/>
    </source>
</evidence>
<dbReference type="OrthoDB" id="5675566at2"/>
<dbReference type="InterPro" id="IPR000014">
    <property type="entry name" value="PAS"/>
</dbReference>
<dbReference type="InterPro" id="IPR001610">
    <property type="entry name" value="PAC"/>
</dbReference>